<keyword evidence="1" id="KW-1133">Transmembrane helix</keyword>
<dbReference type="EMBL" id="JARBDR010000903">
    <property type="protein sequence ID" value="KAJ8305001.1"/>
    <property type="molecule type" value="Genomic_DNA"/>
</dbReference>
<keyword evidence="1" id="KW-0812">Transmembrane</keyword>
<keyword evidence="4" id="KW-1185">Reference proteome</keyword>
<proteinExistence type="predicted"/>
<name>A0ABQ9EIC1_TEGGR</name>
<feature type="domain" description="Neurotransmitter-gated ion-channel transmembrane" evidence="2">
    <location>
        <begin position="3"/>
        <end position="54"/>
    </location>
</feature>
<reference evidence="3 4" key="1">
    <citation type="submission" date="2022-12" db="EMBL/GenBank/DDBJ databases">
        <title>Chromosome-level genome of Tegillarca granosa.</title>
        <authorList>
            <person name="Kim J."/>
        </authorList>
    </citation>
    <scope>NUCLEOTIDE SEQUENCE [LARGE SCALE GENOMIC DNA]</scope>
    <source>
        <strain evidence="3">Teg-2019</strain>
        <tissue evidence="3">Adductor muscle</tissue>
    </source>
</reference>
<evidence type="ECO:0000313" key="4">
    <source>
        <dbReference type="Proteomes" id="UP001217089"/>
    </source>
</evidence>
<comment type="caution">
    <text evidence="3">The sequence shown here is derived from an EMBL/GenBank/DDBJ whole genome shotgun (WGS) entry which is preliminary data.</text>
</comment>
<evidence type="ECO:0000256" key="1">
    <source>
        <dbReference type="SAM" id="Phobius"/>
    </source>
</evidence>
<protein>
    <recommendedName>
        <fullName evidence="2">Neurotransmitter-gated ion-channel transmembrane domain-containing protein</fullName>
    </recommendedName>
</protein>
<evidence type="ECO:0000259" key="2">
    <source>
        <dbReference type="Pfam" id="PF02932"/>
    </source>
</evidence>
<dbReference type="Gene3D" id="1.20.58.390">
    <property type="entry name" value="Neurotransmitter-gated ion-channel transmembrane domain"/>
    <property type="match status" value="1"/>
</dbReference>
<feature type="transmembrane region" description="Helical" evidence="1">
    <location>
        <begin position="38"/>
        <end position="56"/>
    </location>
</feature>
<dbReference type="Proteomes" id="UP001217089">
    <property type="component" value="Unassembled WGS sequence"/>
</dbReference>
<dbReference type="SUPFAM" id="SSF90112">
    <property type="entry name" value="Neurotransmitter-gated ion-channel transmembrane pore"/>
    <property type="match status" value="1"/>
</dbReference>
<dbReference type="InterPro" id="IPR038050">
    <property type="entry name" value="Neuro_actylchol_rec"/>
</dbReference>
<organism evidence="3 4">
    <name type="scientific">Tegillarca granosa</name>
    <name type="common">Malaysian cockle</name>
    <name type="synonym">Anadara granosa</name>
    <dbReference type="NCBI Taxonomy" id="220873"/>
    <lineage>
        <taxon>Eukaryota</taxon>
        <taxon>Metazoa</taxon>
        <taxon>Spiralia</taxon>
        <taxon>Lophotrochozoa</taxon>
        <taxon>Mollusca</taxon>
        <taxon>Bivalvia</taxon>
        <taxon>Autobranchia</taxon>
        <taxon>Pteriomorphia</taxon>
        <taxon>Arcoida</taxon>
        <taxon>Arcoidea</taxon>
        <taxon>Arcidae</taxon>
        <taxon>Tegillarca</taxon>
    </lineage>
</organism>
<dbReference type="Pfam" id="PF02932">
    <property type="entry name" value="Neur_chan_memb"/>
    <property type="match status" value="1"/>
</dbReference>
<keyword evidence="1" id="KW-0472">Membrane</keyword>
<evidence type="ECO:0000313" key="3">
    <source>
        <dbReference type="EMBL" id="KAJ8305001.1"/>
    </source>
</evidence>
<dbReference type="InterPro" id="IPR006029">
    <property type="entry name" value="Neurotrans-gated_channel_TM"/>
</dbReference>
<gene>
    <name evidence="3" type="ORF">KUTeg_018584</name>
</gene>
<dbReference type="InterPro" id="IPR036719">
    <property type="entry name" value="Neuro-gated_channel_TM_sf"/>
</dbReference>
<sequence>MQESLCGVCFIADHLKKEDNNNSVVEDWKYVAMVLDRLFLWIFTTACMVGTLGIIVQAPTLYDSREPITPINPDQSCFHSL</sequence>
<accession>A0ABQ9EIC1</accession>